<dbReference type="HOGENOM" id="CLU_2192108_0_0_4"/>
<feature type="compositionally biased region" description="Low complexity" evidence="1">
    <location>
        <begin position="19"/>
        <end position="32"/>
    </location>
</feature>
<protein>
    <submittedName>
        <fullName evidence="2">Uncharacterized protein</fullName>
    </submittedName>
</protein>
<reference evidence="2 3" key="1">
    <citation type="journal article" date="2011" name="J. Bacteriol.">
        <title>Complete genome sequence of Burkholderia rhizoxinica, an endosymbiont of Rhizopus microsporus.</title>
        <authorList>
            <person name="Lackner G."/>
            <person name="Moebius N."/>
            <person name="Partida-Martinez L."/>
            <person name="Hertweck C."/>
        </authorList>
    </citation>
    <scope>NUCLEOTIDE SEQUENCE [LARGE SCALE GENOMIC DNA]</scope>
    <source>
        <strain evidence="3">DSM 19002 / CIP 109453 / HKI 454</strain>
        <plasmid evidence="2 3">pBRH01</plasmid>
    </source>
</reference>
<dbReference type="AlphaFoldDB" id="E5AV04"/>
<organism evidence="2 3">
    <name type="scientific">Mycetohabitans rhizoxinica (strain DSM 19002 / CIP 109453 / HKI 454)</name>
    <name type="common">Paraburkholderia rhizoxinica</name>
    <dbReference type="NCBI Taxonomy" id="882378"/>
    <lineage>
        <taxon>Bacteria</taxon>
        <taxon>Pseudomonadati</taxon>
        <taxon>Pseudomonadota</taxon>
        <taxon>Betaproteobacteria</taxon>
        <taxon>Burkholderiales</taxon>
        <taxon>Burkholderiaceae</taxon>
        <taxon>Mycetohabitans</taxon>
    </lineage>
</organism>
<sequence>MATALAFAVQAAINVRSPAGARQQTATTTAGGYCMASGGRPSQPASGWPTDRGNSWQTPTRHRTGIRPISSVWQNDRLQTSIPAGNRSWTVAARWWATNCYSDMSRTT</sequence>
<gene>
    <name evidence="2" type="ordered locus">RBRH_01810</name>
</gene>
<feature type="region of interest" description="Disordered" evidence="1">
    <location>
        <begin position="17"/>
        <end position="69"/>
    </location>
</feature>
<geneLocation type="plasmid" evidence="2 3">
    <name>pBRH01</name>
</geneLocation>
<name>E5AV04_MYCRK</name>
<dbReference type="EMBL" id="FR687360">
    <property type="protein sequence ID" value="CBW76928.1"/>
    <property type="molecule type" value="Genomic_DNA"/>
</dbReference>
<dbReference type="Proteomes" id="UP000007437">
    <property type="component" value="Plasmid pBRH01"/>
</dbReference>
<dbReference type="KEGG" id="brh:RBRH_01810"/>
<proteinExistence type="predicted"/>
<evidence type="ECO:0000313" key="3">
    <source>
        <dbReference type="Proteomes" id="UP000007437"/>
    </source>
</evidence>
<evidence type="ECO:0000256" key="1">
    <source>
        <dbReference type="SAM" id="MobiDB-lite"/>
    </source>
</evidence>
<accession>E5AV04</accession>
<evidence type="ECO:0000313" key="2">
    <source>
        <dbReference type="EMBL" id="CBW76928.1"/>
    </source>
</evidence>
<keyword evidence="2" id="KW-0614">Plasmid</keyword>